<dbReference type="EMBL" id="LS991949">
    <property type="protein sequence ID" value="SYV90165.1"/>
    <property type="molecule type" value="Genomic_DNA"/>
</dbReference>
<evidence type="ECO:0000313" key="2">
    <source>
        <dbReference type="EMBL" id="SYV90165.1"/>
    </source>
</evidence>
<keyword evidence="1" id="KW-1133">Transmembrane helix</keyword>
<keyword evidence="1" id="KW-0812">Transmembrane</keyword>
<sequence>MLIVEEEVVFLSLFVQEIAINEPIAIGAKIENQRIFFIFDLLIFFFIFFFSFTFLFVVILLV</sequence>
<keyword evidence="1" id="KW-0472">Membrane</keyword>
<proteinExistence type="predicted"/>
<reference evidence="3" key="1">
    <citation type="submission" date="2018-06" db="EMBL/GenBank/DDBJ databases">
        <authorList>
            <consortium name="Pathogen Informatics"/>
        </authorList>
    </citation>
    <scope>NUCLEOTIDE SEQUENCE [LARGE SCALE GENOMIC DNA]</scope>
    <source>
        <strain evidence="3">NCTC10135</strain>
    </source>
</reference>
<accession>A0A3B0P5E4</accession>
<evidence type="ECO:0000313" key="3">
    <source>
        <dbReference type="Proteomes" id="UP000259864"/>
    </source>
</evidence>
<feature type="transmembrane region" description="Helical" evidence="1">
    <location>
        <begin position="35"/>
        <end position="61"/>
    </location>
</feature>
<dbReference type="Proteomes" id="UP000259864">
    <property type="component" value="Chromosome 1"/>
</dbReference>
<dbReference type="AlphaFoldDB" id="A0A3B0P5E4"/>
<gene>
    <name evidence="2" type="ORF">NCTC10135_00683</name>
</gene>
<organism evidence="2 3">
    <name type="scientific">Metamycoplasma alkalescens</name>
    <dbReference type="NCBI Taxonomy" id="45363"/>
    <lineage>
        <taxon>Bacteria</taxon>
        <taxon>Bacillati</taxon>
        <taxon>Mycoplasmatota</taxon>
        <taxon>Mycoplasmoidales</taxon>
        <taxon>Metamycoplasmataceae</taxon>
        <taxon>Metamycoplasma</taxon>
    </lineage>
</organism>
<evidence type="ECO:0000256" key="1">
    <source>
        <dbReference type="SAM" id="Phobius"/>
    </source>
</evidence>
<name>A0A3B0P5E4_9BACT</name>
<dbReference type="KEGG" id="mala:NCTC10135_00683"/>
<protein>
    <submittedName>
        <fullName evidence="2">Uncharacterized protein</fullName>
    </submittedName>
</protein>